<accession>A0A1J0VV31</accession>
<gene>
    <name evidence="1" type="ORF">BOX37_20380</name>
</gene>
<dbReference type="EMBL" id="CP018082">
    <property type="protein sequence ID" value="APE35908.1"/>
    <property type="molecule type" value="Genomic_DNA"/>
</dbReference>
<dbReference type="RefSeq" id="WP_071929097.1">
    <property type="nucleotide sequence ID" value="NZ_CP018082.1"/>
</dbReference>
<reference evidence="1" key="1">
    <citation type="submission" date="2016-11" db="EMBL/GenBank/DDBJ databases">
        <authorList>
            <person name="Jaros S."/>
            <person name="Januszkiewicz K."/>
            <person name="Wedrychowicz H."/>
        </authorList>
    </citation>
    <scope>NUCLEOTIDE SEQUENCE [LARGE SCALE GENOMIC DNA]</scope>
    <source>
        <strain evidence="1">Y48</strain>
    </source>
</reference>
<sequence>MWRQTADVPEQPTVWDIMARLAQEAEQTGQPSPVLDHSAPTEPLTRDMAHRVLQLHRACDRVRCARKAAGWTLLVELGDVVPRPANGSM</sequence>
<dbReference type="Proteomes" id="UP000183810">
    <property type="component" value="Chromosome"/>
</dbReference>
<dbReference type="KEGG" id="nsl:BOX37_20380"/>
<keyword evidence="2" id="KW-1185">Reference proteome</keyword>
<protein>
    <submittedName>
        <fullName evidence="1">Uncharacterized protein</fullName>
    </submittedName>
</protein>
<organism evidence="1 2">
    <name type="scientific">Nocardia mangyaensis</name>
    <dbReference type="NCBI Taxonomy" id="2213200"/>
    <lineage>
        <taxon>Bacteria</taxon>
        <taxon>Bacillati</taxon>
        <taxon>Actinomycetota</taxon>
        <taxon>Actinomycetes</taxon>
        <taxon>Mycobacteriales</taxon>
        <taxon>Nocardiaceae</taxon>
        <taxon>Nocardia</taxon>
    </lineage>
</organism>
<evidence type="ECO:0000313" key="2">
    <source>
        <dbReference type="Proteomes" id="UP000183810"/>
    </source>
</evidence>
<evidence type="ECO:0000313" key="1">
    <source>
        <dbReference type="EMBL" id="APE35908.1"/>
    </source>
</evidence>
<proteinExistence type="predicted"/>
<dbReference type="AlphaFoldDB" id="A0A1J0VV31"/>
<dbReference type="OrthoDB" id="4571225at2"/>
<name>A0A1J0VV31_9NOCA</name>